<reference evidence="4" key="1">
    <citation type="submission" date="2020-11" db="EMBL/GenBank/DDBJ databases">
        <authorList>
            <consortium name="DOE Joint Genome Institute"/>
            <person name="Ahrendt S."/>
            <person name="Riley R."/>
            <person name="Andreopoulos W."/>
            <person name="Labutti K."/>
            <person name="Pangilinan J."/>
            <person name="Ruiz-Duenas F.J."/>
            <person name="Barrasa J.M."/>
            <person name="Sanchez-Garcia M."/>
            <person name="Camarero S."/>
            <person name="Miyauchi S."/>
            <person name="Serrano A."/>
            <person name="Linde D."/>
            <person name="Babiker R."/>
            <person name="Drula E."/>
            <person name="Ayuso-Fernandez I."/>
            <person name="Pacheco R."/>
            <person name="Padilla G."/>
            <person name="Ferreira P."/>
            <person name="Barriuso J."/>
            <person name="Kellner H."/>
            <person name="Castanera R."/>
            <person name="Alfaro M."/>
            <person name="Ramirez L."/>
            <person name="Pisabarro A.G."/>
            <person name="Kuo A."/>
            <person name="Tritt A."/>
            <person name="Lipzen A."/>
            <person name="He G."/>
            <person name="Yan M."/>
            <person name="Ng V."/>
            <person name="Cullen D."/>
            <person name="Martin F."/>
            <person name="Rosso M.-N."/>
            <person name="Henrissat B."/>
            <person name="Hibbett D."/>
            <person name="Martinez A.T."/>
            <person name="Grigoriev I.V."/>
        </authorList>
    </citation>
    <scope>NUCLEOTIDE SEQUENCE</scope>
    <source>
        <strain evidence="4">CBS 247.69</strain>
    </source>
</reference>
<feature type="transmembrane region" description="Helical" evidence="3">
    <location>
        <begin position="308"/>
        <end position="327"/>
    </location>
</feature>
<dbReference type="GO" id="GO:0022857">
    <property type="term" value="F:transmembrane transporter activity"/>
    <property type="evidence" value="ECO:0007669"/>
    <property type="project" value="InterPro"/>
</dbReference>
<feature type="transmembrane region" description="Helical" evidence="3">
    <location>
        <begin position="280"/>
        <end position="302"/>
    </location>
</feature>
<dbReference type="InterPro" id="IPR011701">
    <property type="entry name" value="MFS"/>
</dbReference>
<comment type="similarity">
    <text evidence="2">Belongs to the major facilitator superfamily. Monocarboxylate porter (TC 2.A.1.13) family.</text>
</comment>
<dbReference type="GO" id="GO:0016020">
    <property type="term" value="C:membrane"/>
    <property type="evidence" value="ECO:0007669"/>
    <property type="project" value="UniProtKB-SubCell"/>
</dbReference>
<feature type="transmembrane region" description="Helical" evidence="3">
    <location>
        <begin position="202"/>
        <end position="220"/>
    </location>
</feature>
<protein>
    <submittedName>
        <fullName evidence="4">Major facilitator superfamily domain-containing protein</fullName>
    </submittedName>
</protein>
<gene>
    <name evidence="4" type="ORF">BDZ94DRAFT_1153915</name>
</gene>
<comment type="caution">
    <text evidence="4">The sequence shown here is derived from an EMBL/GenBank/DDBJ whole genome shotgun (WGS) entry which is preliminary data.</text>
</comment>
<evidence type="ECO:0000313" key="5">
    <source>
        <dbReference type="Proteomes" id="UP000807353"/>
    </source>
</evidence>
<organism evidence="4 5">
    <name type="scientific">Collybia nuda</name>
    <dbReference type="NCBI Taxonomy" id="64659"/>
    <lineage>
        <taxon>Eukaryota</taxon>
        <taxon>Fungi</taxon>
        <taxon>Dikarya</taxon>
        <taxon>Basidiomycota</taxon>
        <taxon>Agaricomycotina</taxon>
        <taxon>Agaricomycetes</taxon>
        <taxon>Agaricomycetidae</taxon>
        <taxon>Agaricales</taxon>
        <taxon>Tricholomatineae</taxon>
        <taxon>Clitocybaceae</taxon>
        <taxon>Collybia</taxon>
    </lineage>
</organism>
<keyword evidence="3" id="KW-1133">Transmembrane helix</keyword>
<comment type="subcellular location">
    <subcellularLocation>
        <location evidence="1">Membrane</location>
        <topology evidence="1">Multi-pass membrane protein</topology>
    </subcellularLocation>
</comment>
<feature type="transmembrane region" description="Helical" evidence="3">
    <location>
        <begin position="73"/>
        <end position="92"/>
    </location>
</feature>
<feature type="transmembrane region" description="Helical" evidence="3">
    <location>
        <begin position="377"/>
        <end position="403"/>
    </location>
</feature>
<dbReference type="Proteomes" id="UP000807353">
    <property type="component" value="Unassembled WGS sequence"/>
</dbReference>
<feature type="transmembrane region" description="Helical" evidence="3">
    <location>
        <begin position="98"/>
        <end position="118"/>
    </location>
</feature>
<dbReference type="AlphaFoldDB" id="A0A9P5YJG3"/>
<dbReference type="PANTHER" id="PTHR11360">
    <property type="entry name" value="MONOCARBOXYLATE TRANSPORTER"/>
    <property type="match status" value="1"/>
</dbReference>
<feature type="transmembrane region" description="Helical" evidence="3">
    <location>
        <begin position="244"/>
        <end position="268"/>
    </location>
</feature>
<dbReference type="InterPro" id="IPR050327">
    <property type="entry name" value="Proton-linked_MCT"/>
</dbReference>
<dbReference type="EMBL" id="MU150232">
    <property type="protein sequence ID" value="KAF9468725.1"/>
    <property type="molecule type" value="Genomic_DNA"/>
</dbReference>
<dbReference type="SUPFAM" id="SSF103473">
    <property type="entry name" value="MFS general substrate transporter"/>
    <property type="match status" value="1"/>
</dbReference>
<feature type="transmembrane region" description="Helical" evidence="3">
    <location>
        <begin position="162"/>
        <end position="181"/>
    </location>
</feature>
<evidence type="ECO:0000256" key="1">
    <source>
        <dbReference type="ARBA" id="ARBA00004141"/>
    </source>
</evidence>
<name>A0A9P5YJG3_9AGAR</name>
<evidence type="ECO:0000313" key="4">
    <source>
        <dbReference type="EMBL" id="KAF9468725.1"/>
    </source>
</evidence>
<dbReference type="Pfam" id="PF07690">
    <property type="entry name" value="MFS_1"/>
    <property type="match status" value="1"/>
</dbReference>
<dbReference type="InterPro" id="IPR036259">
    <property type="entry name" value="MFS_trans_sf"/>
</dbReference>
<dbReference type="OrthoDB" id="6499973at2759"/>
<keyword evidence="5" id="KW-1185">Reference proteome</keyword>
<evidence type="ECO:0000256" key="3">
    <source>
        <dbReference type="SAM" id="Phobius"/>
    </source>
</evidence>
<keyword evidence="3" id="KW-0812">Transmembrane</keyword>
<keyword evidence="3" id="KW-0472">Membrane</keyword>
<dbReference type="PANTHER" id="PTHR11360:SF234">
    <property type="entry name" value="MFS-TYPE TRANSPORTER DBAD-RELATED"/>
    <property type="match status" value="1"/>
</dbReference>
<feature type="transmembrane region" description="Helical" evidence="3">
    <location>
        <begin position="334"/>
        <end position="357"/>
    </location>
</feature>
<feature type="transmembrane region" description="Helical" evidence="3">
    <location>
        <begin position="130"/>
        <end position="156"/>
    </location>
</feature>
<proteinExistence type="inferred from homology"/>
<evidence type="ECO:0000256" key="2">
    <source>
        <dbReference type="ARBA" id="ARBA00006727"/>
    </source>
</evidence>
<sequence>MTGQDTSDPEKASAPPPRVDGGLQGWLTVLGGWLMQFSTFGYVYSFGVFQGNPHVALDYYTRVYLTKNTPSDIGWIGGVTFMLACGLGLVSGKLFDMGYFYVTQVAGAALYIFCIFMLSLAKQDQFYQIFLSQGVGMGLAIGLTLVPTLGVIVHHFLRTNRALATGIALSGGGCGGIVFPIREHFRIFKLLLKHSFAYTVRASGYVVIGCMALSLLLMRAKPLPATPSGTVQPKALSFFKEIPFVLHVISYSSFLTLSGVYFPIFFMQLFAVQHKIDNDLAFYSLAIINAASVFGRICGNYLSDVFGAFTILVPTAIITASTIWALLGVHDRGSLVVVSIFYGIFSGAAFSLIAAATASLAKSPREIGCYNSMRNGLTFAIGGIALLISGPIQGALVGTTFTWTRAVAYSAVRTLRLIC</sequence>
<dbReference type="Gene3D" id="1.20.1250.20">
    <property type="entry name" value="MFS general substrate transporter like domains"/>
    <property type="match status" value="2"/>
</dbReference>
<accession>A0A9P5YJG3</accession>